<feature type="binding site" evidence="7">
    <location>
        <position position="63"/>
    </location>
    <ligand>
        <name>Zn(2+)</name>
        <dbReference type="ChEBI" id="CHEBI:29105"/>
        <label>2</label>
    </ligand>
</feature>
<organism evidence="9 10">
    <name type="scientific">Rhodocyclus tenuis</name>
    <name type="common">Rhodospirillum tenue</name>
    <dbReference type="NCBI Taxonomy" id="1066"/>
    <lineage>
        <taxon>Bacteria</taxon>
        <taxon>Pseudomonadati</taxon>
        <taxon>Pseudomonadota</taxon>
        <taxon>Betaproteobacteria</taxon>
        <taxon>Rhodocyclales</taxon>
        <taxon>Rhodocyclaceae</taxon>
        <taxon>Rhodocyclus</taxon>
    </lineage>
</organism>
<dbReference type="Pfam" id="PF00753">
    <property type="entry name" value="Lactamase_B"/>
    <property type="match status" value="1"/>
</dbReference>
<dbReference type="EMBL" id="WIXJ01000001">
    <property type="protein sequence ID" value="MQY50330.1"/>
    <property type="molecule type" value="Genomic_DNA"/>
</dbReference>
<dbReference type="InterPro" id="IPR001279">
    <property type="entry name" value="Metallo-B-lactamas"/>
</dbReference>
<feature type="domain" description="Metallo-beta-lactamase" evidence="8">
    <location>
        <begin position="18"/>
        <end position="177"/>
    </location>
</feature>
<dbReference type="Proteomes" id="UP000480275">
    <property type="component" value="Unassembled WGS sequence"/>
</dbReference>
<feature type="binding site" evidence="7">
    <location>
        <position position="64"/>
    </location>
    <ligand>
        <name>Zn(2+)</name>
        <dbReference type="ChEBI" id="CHEBI:29105"/>
        <label>2</label>
    </ligand>
</feature>
<dbReference type="PANTHER" id="PTHR43705:SF1">
    <property type="entry name" value="HYDROXYACYLGLUTATHIONE HYDROLASE GLOB"/>
    <property type="match status" value="1"/>
</dbReference>
<comment type="similarity">
    <text evidence="3 7">Belongs to the metallo-beta-lactamase superfamily. Glyoxalase II family.</text>
</comment>
<dbReference type="EC" id="3.1.2.6" evidence="7"/>
<dbReference type="InterPro" id="IPR001018">
    <property type="entry name" value="Beta-lactamase_class-B_CS"/>
</dbReference>
<feature type="binding site" evidence="7">
    <location>
        <position position="61"/>
    </location>
    <ligand>
        <name>Zn(2+)</name>
        <dbReference type="ChEBI" id="CHEBI:29105"/>
        <label>1</label>
    </ligand>
</feature>
<dbReference type="SUPFAM" id="SSF56281">
    <property type="entry name" value="Metallo-hydrolase/oxidoreductase"/>
    <property type="match status" value="1"/>
</dbReference>
<dbReference type="InterPro" id="IPR032282">
    <property type="entry name" value="HAGH_C"/>
</dbReference>
<dbReference type="PANTHER" id="PTHR43705">
    <property type="entry name" value="HYDROXYACYLGLUTATHIONE HYDROLASE"/>
    <property type="match status" value="1"/>
</dbReference>
<protein>
    <recommendedName>
        <fullName evidence="7">Hydroxyacylglutathione hydrolase</fullName>
        <ecNumber evidence="7">3.1.2.6</ecNumber>
    </recommendedName>
    <alternativeName>
        <fullName evidence="7">Glyoxalase II</fullName>
        <shortName evidence="7">Glx II</shortName>
    </alternativeName>
</protein>
<gene>
    <name evidence="7 9" type="primary">gloB</name>
    <name evidence="9" type="ORF">GHK24_00840</name>
</gene>
<feature type="binding site" evidence="7">
    <location>
        <position position="122"/>
    </location>
    <ligand>
        <name>Zn(2+)</name>
        <dbReference type="ChEBI" id="CHEBI:29105"/>
        <label>1</label>
    </ligand>
</feature>
<evidence type="ECO:0000256" key="5">
    <source>
        <dbReference type="ARBA" id="ARBA00022801"/>
    </source>
</evidence>
<proteinExistence type="inferred from homology"/>
<dbReference type="InterPro" id="IPR036866">
    <property type="entry name" value="RibonucZ/Hydroxyglut_hydro"/>
</dbReference>
<reference evidence="9 10" key="1">
    <citation type="submission" date="2019-10" db="EMBL/GenBank/DDBJ databases">
        <title>Whole-genome sequence of the purple nonsulfur photosynthetic bacterium Rhodocyclus tenuis.</title>
        <authorList>
            <person name="Kyndt J.A."/>
            <person name="Meyer T.E."/>
        </authorList>
    </citation>
    <scope>NUCLEOTIDE SEQUENCE [LARGE SCALE GENOMIC DNA]</scope>
    <source>
        <strain evidence="9 10">DSM 110</strain>
    </source>
</reference>
<evidence type="ECO:0000256" key="4">
    <source>
        <dbReference type="ARBA" id="ARBA00022723"/>
    </source>
</evidence>
<feature type="binding site" evidence="7">
    <location>
        <position position="139"/>
    </location>
    <ligand>
        <name>Zn(2+)</name>
        <dbReference type="ChEBI" id="CHEBI:29105"/>
        <label>1</label>
    </ligand>
</feature>
<evidence type="ECO:0000259" key="8">
    <source>
        <dbReference type="SMART" id="SM00849"/>
    </source>
</evidence>
<feature type="binding site" evidence="7">
    <location>
        <position position="59"/>
    </location>
    <ligand>
        <name>Zn(2+)</name>
        <dbReference type="ChEBI" id="CHEBI:29105"/>
        <label>1</label>
    </ligand>
</feature>
<comment type="caution">
    <text evidence="9">The sequence shown here is derived from an EMBL/GenBank/DDBJ whole genome shotgun (WGS) entry which is preliminary data.</text>
</comment>
<dbReference type="InterPro" id="IPR035680">
    <property type="entry name" value="Clx_II_MBL"/>
</dbReference>
<dbReference type="InterPro" id="IPR050110">
    <property type="entry name" value="Glyoxalase_II_hydrolase"/>
</dbReference>
<keyword evidence="5 7" id="KW-0378">Hydrolase</keyword>
<dbReference type="UniPathway" id="UPA00619">
    <property type="reaction ID" value="UER00676"/>
</dbReference>
<evidence type="ECO:0000256" key="7">
    <source>
        <dbReference type="HAMAP-Rule" id="MF_01374"/>
    </source>
</evidence>
<sequence length="278" mass="29021">MPTSPDTVSPMPIAAFADNYIWLLHRGNQALVVDPGDATPVLAVLAREHLQLAAILITHHHADHQGGIAGLLEVSAEKGVRTAVFGPAAESITALSEPLRGGETLTIDALAASFAVLPVPGHTRGHLAYYGAGRLFCGDTLFGAGCGRLFEGTAEQMFASLTTLAALPETTEVYCAHEYTAANLRFAQQVEPGNAAIAERAALVAEARARGVPSVPSTIALEKATNPFLRCDAPGVIASVRDWCAKSSQSAHSGQLPVPAADNPAGIFAALRAWKNVF</sequence>
<name>A0A6L5JUU7_RHOTE</name>
<evidence type="ECO:0000256" key="3">
    <source>
        <dbReference type="ARBA" id="ARBA00006759"/>
    </source>
</evidence>
<evidence type="ECO:0000256" key="6">
    <source>
        <dbReference type="ARBA" id="ARBA00022833"/>
    </source>
</evidence>
<evidence type="ECO:0000313" key="10">
    <source>
        <dbReference type="Proteomes" id="UP000480275"/>
    </source>
</evidence>
<dbReference type="AlphaFoldDB" id="A0A6L5JUU7"/>
<comment type="pathway">
    <text evidence="2 7">Secondary metabolite metabolism; methylglyoxal degradation; (R)-lactate from methylglyoxal: step 2/2.</text>
</comment>
<dbReference type="GO" id="GO:0008270">
    <property type="term" value="F:zinc ion binding"/>
    <property type="evidence" value="ECO:0007669"/>
    <property type="project" value="InterPro"/>
</dbReference>
<feature type="binding site" evidence="7">
    <location>
        <position position="177"/>
    </location>
    <ligand>
        <name>Zn(2+)</name>
        <dbReference type="ChEBI" id="CHEBI:29105"/>
        <label>2</label>
    </ligand>
</feature>
<dbReference type="HAMAP" id="MF_01374">
    <property type="entry name" value="Glyoxalase_2"/>
    <property type="match status" value="1"/>
</dbReference>
<comment type="catalytic activity">
    <reaction evidence="1 7">
        <text>an S-(2-hydroxyacyl)glutathione + H2O = a 2-hydroxy carboxylate + glutathione + H(+)</text>
        <dbReference type="Rhea" id="RHEA:21864"/>
        <dbReference type="ChEBI" id="CHEBI:15377"/>
        <dbReference type="ChEBI" id="CHEBI:15378"/>
        <dbReference type="ChEBI" id="CHEBI:57925"/>
        <dbReference type="ChEBI" id="CHEBI:58896"/>
        <dbReference type="ChEBI" id="CHEBI:71261"/>
        <dbReference type="EC" id="3.1.2.6"/>
    </reaction>
</comment>
<dbReference type="Pfam" id="PF16123">
    <property type="entry name" value="HAGH_C"/>
    <property type="match status" value="1"/>
</dbReference>
<evidence type="ECO:0000313" key="9">
    <source>
        <dbReference type="EMBL" id="MQY50330.1"/>
    </source>
</evidence>
<comment type="subunit">
    <text evidence="7">Monomer.</text>
</comment>
<comment type="function">
    <text evidence="7">Thiolesterase that catalyzes the hydrolysis of S-D-lactoyl-glutathione to form glutathione and D-lactic acid.</text>
</comment>
<dbReference type="Gene3D" id="3.60.15.10">
    <property type="entry name" value="Ribonuclease Z/Hydroxyacylglutathione hydrolase-like"/>
    <property type="match status" value="1"/>
</dbReference>
<accession>A0A6L5JUU7</accession>
<comment type="cofactor">
    <cofactor evidence="7">
        <name>Zn(2+)</name>
        <dbReference type="ChEBI" id="CHEBI:29105"/>
    </cofactor>
    <text evidence="7">Binds 2 Zn(2+) ions per subunit.</text>
</comment>
<keyword evidence="6 7" id="KW-0862">Zinc</keyword>
<keyword evidence="4 7" id="KW-0479">Metal-binding</keyword>
<dbReference type="InterPro" id="IPR017782">
    <property type="entry name" value="Hydroxyacylglutathione_Hdrlase"/>
</dbReference>
<feature type="binding site" evidence="7">
    <location>
        <position position="139"/>
    </location>
    <ligand>
        <name>Zn(2+)</name>
        <dbReference type="ChEBI" id="CHEBI:29105"/>
        <label>2</label>
    </ligand>
</feature>
<dbReference type="GO" id="GO:0017001">
    <property type="term" value="P:antibiotic catabolic process"/>
    <property type="evidence" value="ECO:0007669"/>
    <property type="project" value="InterPro"/>
</dbReference>
<dbReference type="GO" id="GO:0004416">
    <property type="term" value="F:hydroxyacylglutathione hydrolase activity"/>
    <property type="evidence" value="ECO:0007669"/>
    <property type="project" value="UniProtKB-UniRule"/>
</dbReference>
<dbReference type="GO" id="GO:0008800">
    <property type="term" value="F:beta-lactamase activity"/>
    <property type="evidence" value="ECO:0007669"/>
    <property type="project" value="InterPro"/>
</dbReference>
<dbReference type="OrthoDB" id="9802248at2"/>
<evidence type="ECO:0000256" key="1">
    <source>
        <dbReference type="ARBA" id="ARBA00001623"/>
    </source>
</evidence>
<dbReference type="PIRSF" id="PIRSF005457">
    <property type="entry name" value="Glx"/>
    <property type="match status" value="1"/>
</dbReference>
<dbReference type="SMART" id="SM00849">
    <property type="entry name" value="Lactamase_B"/>
    <property type="match status" value="1"/>
</dbReference>
<dbReference type="GO" id="GO:0019243">
    <property type="term" value="P:methylglyoxal catabolic process to D-lactate via S-lactoyl-glutathione"/>
    <property type="evidence" value="ECO:0007669"/>
    <property type="project" value="UniProtKB-UniRule"/>
</dbReference>
<evidence type="ECO:0000256" key="2">
    <source>
        <dbReference type="ARBA" id="ARBA00004963"/>
    </source>
</evidence>
<dbReference type="CDD" id="cd07723">
    <property type="entry name" value="hydroxyacylglutathione_hydrolase_MBL-fold"/>
    <property type="match status" value="1"/>
</dbReference>
<dbReference type="PROSITE" id="PS00743">
    <property type="entry name" value="BETA_LACTAMASE_B_1"/>
    <property type="match status" value="1"/>
</dbReference>
<dbReference type="NCBIfam" id="TIGR03413">
    <property type="entry name" value="GSH_gloB"/>
    <property type="match status" value="1"/>
</dbReference>